<reference evidence="5" key="1">
    <citation type="journal article" date="2023" name="Mol. Phylogenet. Evol.">
        <title>Genome-scale phylogeny and comparative genomics of the fungal order Sordariales.</title>
        <authorList>
            <person name="Hensen N."/>
            <person name="Bonometti L."/>
            <person name="Westerberg I."/>
            <person name="Brannstrom I.O."/>
            <person name="Guillou S."/>
            <person name="Cros-Aarteil S."/>
            <person name="Calhoun S."/>
            <person name="Haridas S."/>
            <person name="Kuo A."/>
            <person name="Mondo S."/>
            <person name="Pangilinan J."/>
            <person name="Riley R."/>
            <person name="LaButti K."/>
            <person name="Andreopoulos B."/>
            <person name="Lipzen A."/>
            <person name="Chen C."/>
            <person name="Yan M."/>
            <person name="Daum C."/>
            <person name="Ng V."/>
            <person name="Clum A."/>
            <person name="Steindorff A."/>
            <person name="Ohm R.A."/>
            <person name="Martin F."/>
            <person name="Silar P."/>
            <person name="Natvig D.O."/>
            <person name="Lalanne C."/>
            <person name="Gautier V."/>
            <person name="Ament-Velasquez S.L."/>
            <person name="Kruys A."/>
            <person name="Hutchinson M.I."/>
            <person name="Powell A.J."/>
            <person name="Barry K."/>
            <person name="Miller A.N."/>
            <person name="Grigoriev I.V."/>
            <person name="Debuchy R."/>
            <person name="Gladieux P."/>
            <person name="Hiltunen Thoren M."/>
            <person name="Johannesson H."/>
        </authorList>
    </citation>
    <scope>NUCLEOTIDE SEQUENCE</scope>
    <source>
        <strain evidence="5">CBS 955.72</strain>
    </source>
</reference>
<evidence type="ECO:0000313" key="6">
    <source>
        <dbReference type="Proteomes" id="UP001275084"/>
    </source>
</evidence>
<evidence type="ECO:0000256" key="3">
    <source>
        <dbReference type="SAM" id="MobiDB-lite"/>
    </source>
</evidence>
<dbReference type="Pfam" id="PF13374">
    <property type="entry name" value="TPR_10"/>
    <property type="match status" value="2"/>
</dbReference>
<dbReference type="InterPro" id="IPR011990">
    <property type="entry name" value="TPR-like_helical_dom_sf"/>
</dbReference>
<feature type="domain" description="DUF7779" evidence="4">
    <location>
        <begin position="291"/>
        <end position="375"/>
    </location>
</feature>
<feature type="compositionally biased region" description="Basic and acidic residues" evidence="3">
    <location>
        <begin position="1"/>
        <end position="10"/>
    </location>
</feature>
<dbReference type="PANTHER" id="PTHR45641">
    <property type="entry name" value="TETRATRICOPEPTIDE REPEAT PROTEIN (AFU_ORTHOLOGUE AFUA_6G03870)"/>
    <property type="match status" value="1"/>
</dbReference>
<protein>
    <recommendedName>
        <fullName evidence="4">DUF7779 domain-containing protein</fullName>
    </recommendedName>
</protein>
<dbReference type="InterPro" id="IPR056681">
    <property type="entry name" value="DUF7779"/>
</dbReference>
<evidence type="ECO:0000256" key="1">
    <source>
        <dbReference type="ARBA" id="ARBA00022737"/>
    </source>
</evidence>
<evidence type="ECO:0000256" key="2">
    <source>
        <dbReference type="ARBA" id="ARBA00022803"/>
    </source>
</evidence>
<dbReference type="InterPro" id="IPR019734">
    <property type="entry name" value="TPR_rpt"/>
</dbReference>
<dbReference type="Pfam" id="PF25000">
    <property type="entry name" value="DUF7779"/>
    <property type="match status" value="1"/>
</dbReference>
<dbReference type="AlphaFoldDB" id="A0AAJ0MFJ3"/>
<organism evidence="5 6">
    <name type="scientific">Lasiosphaeria hispida</name>
    <dbReference type="NCBI Taxonomy" id="260671"/>
    <lineage>
        <taxon>Eukaryota</taxon>
        <taxon>Fungi</taxon>
        <taxon>Dikarya</taxon>
        <taxon>Ascomycota</taxon>
        <taxon>Pezizomycotina</taxon>
        <taxon>Sordariomycetes</taxon>
        <taxon>Sordariomycetidae</taxon>
        <taxon>Sordariales</taxon>
        <taxon>Lasiosphaeriaceae</taxon>
        <taxon>Lasiosphaeria</taxon>
    </lineage>
</organism>
<accession>A0AAJ0MFJ3</accession>
<reference evidence="5" key="2">
    <citation type="submission" date="2023-06" db="EMBL/GenBank/DDBJ databases">
        <authorList>
            <consortium name="Lawrence Berkeley National Laboratory"/>
            <person name="Haridas S."/>
            <person name="Hensen N."/>
            <person name="Bonometti L."/>
            <person name="Westerberg I."/>
            <person name="Brannstrom I.O."/>
            <person name="Guillou S."/>
            <person name="Cros-Aarteil S."/>
            <person name="Calhoun S."/>
            <person name="Kuo A."/>
            <person name="Mondo S."/>
            <person name="Pangilinan J."/>
            <person name="Riley R."/>
            <person name="Labutti K."/>
            <person name="Andreopoulos B."/>
            <person name="Lipzen A."/>
            <person name="Chen C."/>
            <person name="Yanf M."/>
            <person name="Daum C."/>
            <person name="Ng V."/>
            <person name="Clum A."/>
            <person name="Steindorff A."/>
            <person name="Ohm R."/>
            <person name="Martin F."/>
            <person name="Silar P."/>
            <person name="Natvig D."/>
            <person name="Lalanne C."/>
            <person name="Gautier V."/>
            <person name="Ament-Velasquez S.L."/>
            <person name="Kruys A."/>
            <person name="Hutchinson M.I."/>
            <person name="Powell A.J."/>
            <person name="Barry K."/>
            <person name="Miller A.N."/>
            <person name="Grigoriev I.V."/>
            <person name="Debuchy R."/>
            <person name="Gladieux P."/>
            <person name="Thoren M.H."/>
            <person name="Johannesson H."/>
        </authorList>
    </citation>
    <scope>NUCLEOTIDE SEQUENCE</scope>
    <source>
        <strain evidence="5">CBS 955.72</strain>
    </source>
</reference>
<dbReference type="SUPFAM" id="SSF48452">
    <property type="entry name" value="TPR-like"/>
    <property type="match status" value="4"/>
</dbReference>
<dbReference type="EMBL" id="JAUIQD010000003">
    <property type="protein sequence ID" value="KAK3356815.1"/>
    <property type="molecule type" value="Genomic_DNA"/>
</dbReference>
<sequence length="1077" mass="119433">MPTTEHDKRYPVPMSLPRKKNPSFTGREGVLEMIESQLWPNTNTSQGSSRKKVTLFGLAGAGKSEVALQYAYQAGAKYKAVFWIRAQNAAELETSATHAVTWIIDHYAENWDKSPGNYQAIATALGMFDCIVESYEDLRKEVAANGSDNITRFKKWLPTTEEWLLILDNYDVPGSCKIDAILPNTGVGHVLITSQNPDVSISDAQIRILPYLGIPESLNLLMNESGSIAACCGGGCKHAMAIVKSVGFLPLAITMIGAYLRELKVTYKSYPGKLEKGLEITDQLDSIWQTSFQRLGPRAKELVQLCSLLNNTDIPIRLLHGGQGDFSWMLDDIAVEQATGELLSLSLISRDLTQGGFSMHSLLHKNARATLHDDRKRLLFSRQVVEMVAATFVVDDSRNADQWVYERSILPHINCCVEMIKCLAPENVPLDDGTRKLLYRFAQCFRHLGDMPKSITLCQRALAGVEPGSMSDPSMVEMMNALGSGLRVQGQFDHAIQWHERAKAFIGKTAITSEPGDMQSHAQQLAHLETDKHIAAILLEKGEFSSAIKELKRVLERQKQLLGEGETVVLDTRNKLGQALINNGDLKGAIAEFRLVYSLRRGQLGSDHPSTLEAANSVAMSLIDMGMHNEALEQYQGILEQQKQSAGPSHHSTLETMEGIASALEHLGRYAEALELYREVYTQMKEVFGTAIHPWALVARNGIAECLFHQAKYSEAKTIYDEVFEGYTSLGMKTSGAWAMKSNIARVHRELGQYDEALSACEEALQGLAELGPTHESILVAKQCKAITLERQYRFAEASTLYGEVLKSDESLGPNHPELLRTKCYMGGLAARSGEYSEALKLLKQVEEGFADANPSHPVALLALRERAGVLAELGRRDGLLDLYQRVCSAKKQAKGDHNPDGRYDPEYYHAVFGQAKLHITEGRYKEGQMCLDEAEGGWKEIFGSPNHPLVLMCLEEQGTTLMEMGDLKKARTLCEQAVQGCQAILGPNHPRTHRAQASLSAVLAKDPDCRREAATMCSASLERLQVDLGKTHLWTLQTMRIQGRIMVRRHRYWKALTLTLKAAHGRRKVSSAVDTI</sequence>
<keyword evidence="2" id="KW-0802">TPR repeat</keyword>
<dbReference type="PANTHER" id="PTHR45641:SF19">
    <property type="entry name" value="NEPHROCYSTIN-3"/>
    <property type="match status" value="1"/>
</dbReference>
<dbReference type="Proteomes" id="UP001275084">
    <property type="component" value="Unassembled WGS sequence"/>
</dbReference>
<dbReference type="InterPro" id="IPR027417">
    <property type="entry name" value="P-loop_NTPase"/>
</dbReference>
<keyword evidence="6" id="KW-1185">Reference proteome</keyword>
<dbReference type="Gene3D" id="1.25.40.10">
    <property type="entry name" value="Tetratricopeptide repeat domain"/>
    <property type="match status" value="4"/>
</dbReference>
<feature type="region of interest" description="Disordered" evidence="3">
    <location>
        <begin position="1"/>
        <end position="21"/>
    </location>
</feature>
<name>A0AAJ0MFJ3_9PEZI</name>
<evidence type="ECO:0000313" key="5">
    <source>
        <dbReference type="EMBL" id="KAK3356815.1"/>
    </source>
</evidence>
<dbReference type="Pfam" id="PF13424">
    <property type="entry name" value="TPR_12"/>
    <property type="match status" value="2"/>
</dbReference>
<dbReference type="SUPFAM" id="SSF52540">
    <property type="entry name" value="P-loop containing nucleoside triphosphate hydrolases"/>
    <property type="match status" value="1"/>
</dbReference>
<gene>
    <name evidence="5" type="ORF">B0T25DRAFT_139983</name>
</gene>
<dbReference type="Gene3D" id="3.40.50.300">
    <property type="entry name" value="P-loop containing nucleotide triphosphate hydrolases"/>
    <property type="match status" value="1"/>
</dbReference>
<comment type="caution">
    <text evidence="5">The sequence shown here is derived from an EMBL/GenBank/DDBJ whole genome shotgun (WGS) entry which is preliminary data.</text>
</comment>
<keyword evidence="1" id="KW-0677">Repeat</keyword>
<evidence type="ECO:0000259" key="4">
    <source>
        <dbReference type="Pfam" id="PF25000"/>
    </source>
</evidence>
<proteinExistence type="predicted"/>
<dbReference type="SMART" id="SM00028">
    <property type="entry name" value="TPR"/>
    <property type="match status" value="10"/>
</dbReference>